<gene>
    <name evidence="3" type="ORF">J3U87_34515</name>
</gene>
<reference evidence="3" key="1">
    <citation type="submission" date="2021-03" db="EMBL/GenBank/DDBJ databases">
        <title>Acanthopleuribacteraceae sp. M133.</title>
        <authorList>
            <person name="Wang G."/>
        </authorList>
    </citation>
    <scope>NUCLEOTIDE SEQUENCE</scope>
    <source>
        <strain evidence="3">M133</strain>
    </source>
</reference>
<organism evidence="3 4">
    <name type="scientific">Sulfidibacter corallicola</name>
    <dbReference type="NCBI Taxonomy" id="2818388"/>
    <lineage>
        <taxon>Bacteria</taxon>
        <taxon>Pseudomonadati</taxon>
        <taxon>Acidobacteriota</taxon>
        <taxon>Holophagae</taxon>
        <taxon>Acanthopleuribacterales</taxon>
        <taxon>Acanthopleuribacteraceae</taxon>
        <taxon>Sulfidibacter</taxon>
    </lineage>
</organism>
<dbReference type="Gene3D" id="1.10.443.10">
    <property type="entry name" value="Intergrase catalytic core"/>
    <property type="match status" value="1"/>
</dbReference>
<name>A0A8A4TP35_SULCO</name>
<dbReference type="EMBL" id="CP071793">
    <property type="protein sequence ID" value="QTD50728.1"/>
    <property type="molecule type" value="Genomic_DNA"/>
</dbReference>
<dbReference type="Proteomes" id="UP000663929">
    <property type="component" value="Chromosome"/>
</dbReference>
<dbReference type="SUPFAM" id="SSF56349">
    <property type="entry name" value="DNA breaking-rejoining enzymes"/>
    <property type="match status" value="1"/>
</dbReference>
<dbReference type="GO" id="GO:0003677">
    <property type="term" value="F:DNA binding"/>
    <property type="evidence" value="ECO:0007669"/>
    <property type="project" value="InterPro"/>
</dbReference>
<dbReference type="RefSeq" id="WP_237380666.1">
    <property type="nucleotide sequence ID" value="NZ_CP071793.1"/>
</dbReference>
<dbReference type="KEGG" id="scor:J3U87_34515"/>
<evidence type="ECO:0000313" key="3">
    <source>
        <dbReference type="EMBL" id="QTD50728.1"/>
    </source>
</evidence>
<feature type="domain" description="Tyr recombinase" evidence="2">
    <location>
        <begin position="1"/>
        <end position="73"/>
    </location>
</feature>
<dbReference type="GO" id="GO:0015074">
    <property type="term" value="P:DNA integration"/>
    <property type="evidence" value="ECO:0007669"/>
    <property type="project" value="InterPro"/>
</dbReference>
<evidence type="ECO:0000313" key="4">
    <source>
        <dbReference type="Proteomes" id="UP000663929"/>
    </source>
</evidence>
<dbReference type="InterPro" id="IPR002104">
    <property type="entry name" value="Integrase_catalytic"/>
</dbReference>
<evidence type="ECO:0000256" key="1">
    <source>
        <dbReference type="ARBA" id="ARBA00023172"/>
    </source>
</evidence>
<accession>A0A8A4TP35</accession>
<evidence type="ECO:0000259" key="2">
    <source>
        <dbReference type="PROSITE" id="PS51898"/>
    </source>
</evidence>
<dbReference type="Pfam" id="PF00589">
    <property type="entry name" value="Phage_integrase"/>
    <property type="match status" value="1"/>
</dbReference>
<sequence length="77" mass="9075">MSDVRYHLLTKFIKETIYPHFKGYHSLRHSNATSLLRRGVDINLISKLLRHSSTKVTEMYAKLIPEDLRQTVDVLDY</sequence>
<dbReference type="AlphaFoldDB" id="A0A8A4TP35"/>
<protein>
    <submittedName>
        <fullName evidence="3">Tyrosine-type recombinase/integrase</fullName>
    </submittedName>
</protein>
<proteinExistence type="predicted"/>
<dbReference type="PROSITE" id="PS51898">
    <property type="entry name" value="TYR_RECOMBINASE"/>
    <property type="match status" value="1"/>
</dbReference>
<keyword evidence="1" id="KW-0233">DNA recombination</keyword>
<dbReference type="GO" id="GO:0006310">
    <property type="term" value="P:DNA recombination"/>
    <property type="evidence" value="ECO:0007669"/>
    <property type="project" value="UniProtKB-KW"/>
</dbReference>
<dbReference type="InterPro" id="IPR011010">
    <property type="entry name" value="DNA_brk_join_enz"/>
</dbReference>
<dbReference type="InterPro" id="IPR013762">
    <property type="entry name" value="Integrase-like_cat_sf"/>
</dbReference>
<keyword evidence="4" id="KW-1185">Reference proteome</keyword>